<proteinExistence type="predicted"/>
<evidence type="ECO:0000313" key="3">
    <source>
        <dbReference type="Proteomes" id="UP000319619"/>
    </source>
</evidence>
<dbReference type="InterPro" id="IPR026444">
    <property type="entry name" value="Secre_tail"/>
</dbReference>
<dbReference type="NCBIfam" id="TIGR04183">
    <property type="entry name" value="Por_Secre_tail"/>
    <property type="match status" value="1"/>
</dbReference>
<dbReference type="Gene3D" id="2.60.40.4070">
    <property type="match status" value="1"/>
</dbReference>
<feature type="chain" id="PRO_5022150439" description="Secretion system C-terminal sorting domain-containing protein" evidence="1">
    <location>
        <begin position="19"/>
        <end position="1061"/>
    </location>
</feature>
<organism evidence="2 3">
    <name type="scientific">candidate division LCP-89 bacterium B3_LCP</name>
    <dbReference type="NCBI Taxonomy" id="2012998"/>
    <lineage>
        <taxon>Bacteria</taxon>
        <taxon>Pseudomonadati</taxon>
        <taxon>Bacteria division LCP-89</taxon>
    </lineage>
</organism>
<sequence>MRKLALLLIFAFSLPALAQVDYHKVEVTRWAGSGKPMTYAEYIASHPLEPLRWQEVDRRYSNLDQTGSMLVVVDWVLSTWLQTEIDRYLDDLTADGWDPIQLTMTGGTPEELRGILQQYWASDSIMGATLVGDLPVPWFELYEDFDNDGIPDNPWQVQFTCDLYYMDLDGYWYDGDLDGILDTHLGSWEPDIFIGQIIASTIGNEIDLISNYFDKNHAFRQNQLQLPGLGLAYIDDDWSGSGESWGAALAQATGMVETIFEPNATIASDYLDRLNNDPYYAILLAAHSCPEYHTLCEQSGTVWNEVYYWQVAQADPQSFFYNLFCCSGCSYVAPNYLGGQYIFADSYGQGAVGSTKTGSMLYFEDYYTHIEDGECKGEALRLWLAQHGQEPGSVMWAMSWFYGMTHLGDPTLFMSVGVEITQVEVIDDGTLGSIGDGDGIPDAGETVALSLDIENHETQNFEGVWVILSGYSGFVTWVVDSVYVGTLTGSATTTAEGFLLSINSGTPDATTFNVVAEIHDNASGLWGDTFSLELRAPDLVLVSFDMDEITGNGDPFADPGETWGLQVGVINQGGDESSEAMLAFSSVGPYLMPGTAVGGIAPLLPGEIGTHDPPITVQIAPECPGSYVEAILVTILESGAQPKDRYIAFPVGENHTWTNSIDNPVADLINYAVDEGFHNQWHVSDDRSVSAPYSMKFGHTSSYNYAAHSDGALETPLFRLGNNTTLHFQHWMEAEAAFDGGIVEINTGGNWEAITPVGGYPGTSVSNGSFPGGPAYNGQMDWSEAEFDISMMGAFAKFRFRFGSDGGVQQEGWYIDDLQMDMTGGNTSTLMISLIPESSSIIIPAAGGSFDFNIELTNTGLSPASGDIWCDVILPNGTPYGPVLGPVLDLTLPGNTSLDRDRVQEVPQNAPSGTYSYVAMVGDYPDSVFHQDSFEFEKEGTDGGDNGLDGWHNYGEPFEELLAGENAAPEDFMMYPPYPNPFNPTTVLRYQLQDASLVKLSVYDISGRLVTELVNGWRDAGAHEVVFDPIGAGASHLASGIYFYRLTAGEFSAVGKMVLVK</sequence>
<accession>A0A532V1H0</accession>
<gene>
    <name evidence="2" type="ORF">CEE37_04965</name>
</gene>
<evidence type="ECO:0000313" key="2">
    <source>
        <dbReference type="EMBL" id="TKJ41018.1"/>
    </source>
</evidence>
<reference evidence="2 3" key="1">
    <citation type="submission" date="2017-06" db="EMBL/GenBank/DDBJ databases">
        <title>Novel microbial phyla capable of carbon fixation and sulfur reduction in deep-sea sediments.</title>
        <authorList>
            <person name="Huang J."/>
            <person name="Baker B."/>
            <person name="Wang Y."/>
        </authorList>
    </citation>
    <scope>NUCLEOTIDE SEQUENCE [LARGE SCALE GENOMIC DNA]</scope>
    <source>
        <strain evidence="2">B3_LCP</strain>
    </source>
</reference>
<keyword evidence="1" id="KW-0732">Signal</keyword>
<evidence type="ECO:0008006" key="4">
    <source>
        <dbReference type="Google" id="ProtNLM"/>
    </source>
</evidence>
<evidence type="ECO:0000256" key="1">
    <source>
        <dbReference type="SAM" id="SignalP"/>
    </source>
</evidence>
<comment type="caution">
    <text evidence="2">The sequence shown here is derived from an EMBL/GenBank/DDBJ whole genome shotgun (WGS) entry which is preliminary data.</text>
</comment>
<name>A0A532V1H0_UNCL8</name>
<dbReference type="EMBL" id="NJBN01000003">
    <property type="protein sequence ID" value="TKJ41018.1"/>
    <property type="molecule type" value="Genomic_DNA"/>
</dbReference>
<dbReference type="Proteomes" id="UP000319619">
    <property type="component" value="Unassembled WGS sequence"/>
</dbReference>
<dbReference type="AlphaFoldDB" id="A0A532V1H0"/>
<feature type="signal peptide" evidence="1">
    <location>
        <begin position="1"/>
        <end position="18"/>
    </location>
</feature>
<dbReference type="Pfam" id="PF20773">
    <property type="entry name" value="InhA-like_MAM"/>
    <property type="match status" value="1"/>
</dbReference>
<protein>
    <recommendedName>
        <fullName evidence="4">Secretion system C-terminal sorting domain-containing protein</fullName>
    </recommendedName>
</protein>